<feature type="region of interest" description="Disordered" evidence="1">
    <location>
        <begin position="49"/>
        <end position="79"/>
    </location>
</feature>
<gene>
    <name evidence="2" type="ORF">DW812_01270</name>
</gene>
<evidence type="ECO:0000313" key="3">
    <source>
        <dbReference type="Proteomes" id="UP000284472"/>
    </source>
</evidence>
<evidence type="ECO:0000256" key="1">
    <source>
        <dbReference type="SAM" id="MobiDB-lite"/>
    </source>
</evidence>
<dbReference type="EMBL" id="QSIR01000001">
    <property type="protein sequence ID" value="RHD09410.1"/>
    <property type="molecule type" value="Genomic_DNA"/>
</dbReference>
<dbReference type="AlphaFoldDB" id="A0A414DFL2"/>
<dbReference type="Proteomes" id="UP000284472">
    <property type="component" value="Unassembled WGS sequence"/>
</dbReference>
<organism evidence="2 3">
    <name type="scientific">Mediterraneibacter gnavus</name>
    <name type="common">Ruminococcus gnavus</name>
    <dbReference type="NCBI Taxonomy" id="33038"/>
    <lineage>
        <taxon>Bacteria</taxon>
        <taxon>Bacillati</taxon>
        <taxon>Bacillota</taxon>
        <taxon>Clostridia</taxon>
        <taxon>Lachnospirales</taxon>
        <taxon>Lachnospiraceae</taxon>
        <taxon>Mediterraneibacter</taxon>
    </lineage>
</organism>
<feature type="region of interest" description="Disordered" evidence="1">
    <location>
        <begin position="1"/>
        <end position="30"/>
    </location>
</feature>
<name>A0A414DFL2_MEDGN</name>
<proteinExistence type="predicted"/>
<comment type="caution">
    <text evidence="2">The sequence shown here is derived from an EMBL/GenBank/DDBJ whole genome shotgun (WGS) entry which is preliminary data.</text>
</comment>
<evidence type="ECO:0000313" key="2">
    <source>
        <dbReference type="EMBL" id="RHD09410.1"/>
    </source>
</evidence>
<sequence>MNARQQEPPSSHLHGAGHNTSISRQRRTTKKQGGVFVAVFFSGNIRWPDREQIREPEQMQVSDSDTQEIRAGASAAVHT</sequence>
<protein>
    <submittedName>
        <fullName evidence="2">Uncharacterized protein</fullName>
    </submittedName>
</protein>
<reference evidence="2 3" key="1">
    <citation type="submission" date="2018-08" db="EMBL/GenBank/DDBJ databases">
        <title>A genome reference for cultivated species of the human gut microbiota.</title>
        <authorList>
            <person name="Zou Y."/>
            <person name="Xue W."/>
            <person name="Luo G."/>
        </authorList>
    </citation>
    <scope>NUCLEOTIDE SEQUENCE [LARGE SCALE GENOMIC DNA]</scope>
    <source>
        <strain evidence="2 3">AM32-6</strain>
    </source>
</reference>
<accession>A0A414DFL2</accession>